<accession>A0A0F9EPC1</accession>
<dbReference type="SUPFAM" id="SSF52172">
    <property type="entry name" value="CheY-like"/>
    <property type="match status" value="1"/>
</dbReference>
<keyword evidence="3" id="KW-0805">Transcription regulation</keyword>
<dbReference type="AlphaFoldDB" id="A0A0F9EPC1"/>
<evidence type="ECO:0000256" key="5">
    <source>
        <dbReference type="ARBA" id="ARBA00023163"/>
    </source>
</evidence>
<dbReference type="PROSITE" id="PS50110">
    <property type="entry name" value="RESPONSE_REGULATORY"/>
    <property type="match status" value="1"/>
</dbReference>
<protein>
    <recommendedName>
        <fullName evidence="6">Response regulatory domain-containing protein</fullName>
    </recommendedName>
</protein>
<name>A0A0F9EPC1_9ZZZZ</name>
<sequence length="131" mass="14659">MTIAEQQEKILIIDDEPSVGTLLKINLKQKGYSVATAESGVEAIAKAEAEQFNLIILDVALPGMNGIEICRTFREIKNYLEVPIVMISSRSDNLTIEQTQRAGASDYLVKPFAFEELIQKIEDHLARPYFS</sequence>
<evidence type="ECO:0000259" key="6">
    <source>
        <dbReference type="PROSITE" id="PS50110"/>
    </source>
</evidence>
<dbReference type="Gene3D" id="3.40.50.2300">
    <property type="match status" value="1"/>
</dbReference>
<dbReference type="InterPro" id="IPR050595">
    <property type="entry name" value="Bact_response_regulator"/>
</dbReference>
<dbReference type="InterPro" id="IPR011006">
    <property type="entry name" value="CheY-like_superfamily"/>
</dbReference>
<reference evidence="7" key="1">
    <citation type="journal article" date="2015" name="Nature">
        <title>Complex archaea that bridge the gap between prokaryotes and eukaryotes.</title>
        <authorList>
            <person name="Spang A."/>
            <person name="Saw J.H."/>
            <person name="Jorgensen S.L."/>
            <person name="Zaremba-Niedzwiedzka K."/>
            <person name="Martijn J."/>
            <person name="Lind A.E."/>
            <person name="van Eijk R."/>
            <person name="Schleper C."/>
            <person name="Guy L."/>
            <person name="Ettema T.J."/>
        </authorList>
    </citation>
    <scope>NUCLEOTIDE SEQUENCE</scope>
</reference>
<comment type="caution">
    <text evidence="7">The sequence shown here is derived from an EMBL/GenBank/DDBJ whole genome shotgun (WGS) entry which is preliminary data.</text>
</comment>
<dbReference type="InterPro" id="IPR001789">
    <property type="entry name" value="Sig_transdc_resp-reg_receiver"/>
</dbReference>
<dbReference type="CDD" id="cd17574">
    <property type="entry name" value="REC_OmpR"/>
    <property type="match status" value="1"/>
</dbReference>
<evidence type="ECO:0000256" key="4">
    <source>
        <dbReference type="ARBA" id="ARBA00023125"/>
    </source>
</evidence>
<dbReference type="SMART" id="SM00448">
    <property type="entry name" value="REC"/>
    <property type="match status" value="1"/>
</dbReference>
<dbReference type="GO" id="GO:0000160">
    <property type="term" value="P:phosphorelay signal transduction system"/>
    <property type="evidence" value="ECO:0007669"/>
    <property type="project" value="UniProtKB-KW"/>
</dbReference>
<keyword evidence="1" id="KW-0597">Phosphoprotein</keyword>
<dbReference type="PANTHER" id="PTHR44591">
    <property type="entry name" value="STRESS RESPONSE REGULATOR PROTEIN 1"/>
    <property type="match status" value="1"/>
</dbReference>
<feature type="domain" description="Response regulatory" evidence="6">
    <location>
        <begin position="9"/>
        <end position="125"/>
    </location>
</feature>
<proteinExistence type="predicted"/>
<dbReference type="PANTHER" id="PTHR44591:SF3">
    <property type="entry name" value="RESPONSE REGULATORY DOMAIN-CONTAINING PROTEIN"/>
    <property type="match status" value="1"/>
</dbReference>
<evidence type="ECO:0000256" key="1">
    <source>
        <dbReference type="ARBA" id="ARBA00022553"/>
    </source>
</evidence>
<keyword evidence="2" id="KW-0902">Two-component regulatory system</keyword>
<dbReference type="FunFam" id="3.40.50.2300:FF:000001">
    <property type="entry name" value="DNA-binding response regulator PhoB"/>
    <property type="match status" value="1"/>
</dbReference>
<evidence type="ECO:0000313" key="7">
    <source>
        <dbReference type="EMBL" id="KKL75894.1"/>
    </source>
</evidence>
<dbReference type="Pfam" id="PF00072">
    <property type="entry name" value="Response_reg"/>
    <property type="match status" value="1"/>
</dbReference>
<evidence type="ECO:0000256" key="3">
    <source>
        <dbReference type="ARBA" id="ARBA00023015"/>
    </source>
</evidence>
<gene>
    <name evidence="7" type="ORF">LCGC14_2050320</name>
</gene>
<dbReference type="GO" id="GO:0003677">
    <property type="term" value="F:DNA binding"/>
    <property type="evidence" value="ECO:0007669"/>
    <property type="project" value="UniProtKB-KW"/>
</dbReference>
<keyword evidence="4" id="KW-0238">DNA-binding</keyword>
<dbReference type="EMBL" id="LAZR01024220">
    <property type="protein sequence ID" value="KKL75894.1"/>
    <property type="molecule type" value="Genomic_DNA"/>
</dbReference>
<evidence type="ECO:0000256" key="2">
    <source>
        <dbReference type="ARBA" id="ARBA00023012"/>
    </source>
</evidence>
<keyword evidence="5" id="KW-0804">Transcription</keyword>
<organism evidence="7">
    <name type="scientific">marine sediment metagenome</name>
    <dbReference type="NCBI Taxonomy" id="412755"/>
    <lineage>
        <taxon>unclassified sequences</taxon>
        <taxon>metagenomes</taxon>
        <taxon>ecological metagenomes</taxon>
    </lineage>
</organism>